<dbReference type="Proteomes" id="UP001063350">
    <property type="component" value="Chromosome"/>
</dbReference>
<keyword evidence="2" id="KW-1185">Reference proteome</keyword>
<reference evidence="1" key="1">
    <citation type="submission" date="2020-12" db="EMBL/GenBank/DDBJ databases">
        <title>Desulfobium dissulfuricans gen. nov., sp. nov., a novel mesophilic, sulfate-reducing bacterium isolated from a deep-sea hydrothermal vent.</title>
        <authorList>
            <person name="Hashimoto Y."/>
            <person name="Tame A."/>
            <person name="Sawayama S."/>
            <person name="Miyazaki J."/>
            <person name="Takai K."/>
            <person name="Nakagawa S."/>
        </authorList>
    </citation>
    <scope>NUCLEOTIDE SEQUENCE</scope>
    <source>
        <strain evidence="1">GF1</strain>
    </source>
</reference>
<dbReference type="EMBL" id="AP024233">
    <property type="protein sequence ID" value="BCO08792.1"/>
    <property type="molecule type" value="Genomic_DNA"/>
</dbReference>
<evidence type="ECO:0000313" key="1">
    <source>
        <dbReference type="EMBL" id="BCO08792.1"/>
    </source>
</evidence>
<name>A0A915U1I1_9BACT</name>
<sequence>MAKEKKTTTTLTADKLADEMLDTMKKDPQICKVSEELTSALEQKKRLQSDLTYFQAEKEQIKTEIEILRKNFGEHDTESDMARLKDLTAELEAITEGIELVQVRLEERSDLKWRIDDKKKSLPIAVTSALKPLTTRWQKEIDEKVDELYQMLSAYQEAFHIACSEQNIAHRNVLTTIVLRPLLPKIDIERFELFTDVFMTASMRGSNGAAGQAGVDGNNGNAGPSDIFTSLSGGGYRAAGLPPLKQEY</sequence>
<accession>A0A915U1I1</accession>
<organism evidence="1 2">
    <name type="scientific">Desulfolithobacter dissulfuricans</name>
    <dbReference type="NCBI Taxonomy" id="2795293"/>
    <lineage>
        <taxon>Bacteria</taxon>
        <taxon>Pseudomonadati</taxon>
        <taxon>Thermodesulfobacteriota</taxon>
        <taxon>Desulfobulbia</taxon>
        <taxon>Desulfobulbales</taxon>
        <taxon>Desulfobulbaceae</taxon>
        <taxon>Desulfolithobacter</taxon>
    </lineage>
</organism>
<gene>
    <name evidence="1" type="ORF">GF1_11680</name>
</gene>
<dbReference type="RefSeq" id="WP_267928694.1">
    <property type="nucleotide sequence ID" value="NZ_AP024233.1"/>
</dbReference>
<dbReference type="AlphaFoldDB" id="A0A915U1I1"/>
<evidence type="ECO:0000313" key="2">
    <source>
        <dbReference type="Proteomes" id="UP001063350"/>
    </source>
</evidence>
<dbReference type="KEGG" id="ddu:GF1_11680"/>
<proteinExistence type="predicted"/>
<protein>
    <submittedName>
        <fullName evidence="1">Uncharacterized protein</fullName>
    </submittedName>
</protein>